<feature type="transmembrane region" description="Helical" evidence="1">
    <location>
        <begin position="147"/>
        <end position="170"/>
    </location>
</feature>
<feature type="transmembrane region" description="Helical" evidence="1">
    <location>
        <begin position="81"/>
        <end position="106"/>
    </location>
</feature>
<proteinExistence type="predicted"/>
<comment type="caution">
    <text evidence="2">The sequence shown here is derived from an EMBL/GenBank/DDBJ whole genome shotgun (WGS) entry which is preliminary data.</text>
</comment>
<organism evidence="2 3">
    <name type="scientific">Candidatus Taylorbacteria bacterium RIFCSPHIGHO2_01_FULL_46_22b</name>
    <dbReference type="NCBI Taxonomy" id="1802301"/>
    <lineage>
        <taxon>Bacteria</taxon>
        <taxon>Candidatus Tayloriibacteriota</taxon>
    </lineage>
</organism>
<dbReference type="AlphaFoldDB" id="A0A1G2M2Z6"/>
<gene>
    <name evidence="2" type="ORF">A2664_01535</name>
</gene>
<accession>A0A1G2M2Z6</accession>
<sequence length="179" mass="20320">MSSLKELDLDQPYGDHELRSFPVRRALTLTDILAKPLYCSLFALITLGSVTSFIFFVRQYFKYDVHYTTDRFSLLFWSLELPFAISRLWDWLLGPISIALIVFVRTRQFFAEEANEDLFGSLLLTLLNSSIFCGFLGGMIWGVPSFFSTLATTFLGAVIVCIGGLLVLFLPSLRRRPPA</sequence>
<evidence type="ECO:0000313" key="2">
    <source>
        <dbReference type="EMBL" id="OHA18134.1"/>
    </source>
</evidence>
<evidence type="ECO:0000256" key="1">
    <source>
        <dbReference type="SAM" id="Phobius"/>
    </source>
</evidence>
<name>A0A1G2M2Z6_9BACT</name>
<keyword evidence="1" id="KW-0812">Transmembrane</keyword>
<dbReference type="EMBL" id="MHRF01000007">
    <property type="protein sequence ID" value="OHA18134.1"/>
    <property type="molecule type" value="Genomic_DNA"/>
</dbReference>
<feature type="transmembrane region" description="Helical" evidence="1">
    <location>
        <begin position="118"/>
        <end position="141"/>
    </location>
</feature>
<keyword evidence="1" id="KW-0472">Membrane</keyword>
<reference evidence="2 3" key="1">
    <citation type="journal article" date="2016" name="Nat. Commun.">
        <title>Thousands of microbial genomes shed light on interconnected biogeochemical processes in an aquifer system.</title>
        <authorList>
            <person name="Anantharaman K."/>
            <person name="Brown C.T."/>
            <person name="Hug L.A."/>
            <person name="Sharon I."/>
            <person name="Castelle C.J."/>
            <person name="Probst A.J."/>
            <person name="Thomas B.C."/>
            <person name="Singh A."/>
            <person name="Wilkins M.J."/>
            <person name="Karaoz U."/>
            <person name="Brodie E.L."/>
            <person name="Williams K.H."/>
            <person name="Hubbard S.S."/>
            <person name="Banfield J.F."/>
        </authorList>
    </citation>
    <scope>NUCLEOTIDE SEQUENCE [LARGE SCALE GENOMIC DNA]</scope>
</reference>
<keyword evidence="1" id="KW-1133">Transmembrane helix</keyword>
<feature type="transmembrane region" description="Helical" evidence="1">
    <location>
        <begin position="37"/>
        <end position="61"/>
    </location>
</feature>
<dbReference type="STRING" id="1802301.A2664_01535"/>
<evidence type="ECO:0000313" key="3">
    <source>
        <dbReference type="Proteomes" id="UP000178873"/>
    </source>
</evidence>
<protein>
    <submittedName>
        <fullName evidence="2">Uncharacterized protein</fullName>
    </submittedName>
</protein>
<dbReference type="Proteomes" id="UP000178873">
    <property type="component" value="Unassembled WGS sequence"/>
</dbReference>